<evidence type="ECO:0000256" key="4">
    <source>
        <dbReference type="ARBA" id="ARBA00022927"/>
    </source>
</evidence>
<evidence type="ECO:0000259" key="9">
    <source>
        <dbReference type="PROSITE" id="PS50192"/>
    </source>
</evidence>
<keyword evidence="4" id="KW-0653">Protein transport</keyword>
<dbReference type="InterPro" id="IPR000727">
    <property type="entry name" value="T_SNARE_dom"/>
</dbReference>
<keyword evidence="6 8" id="KW-0472">Membrane</keyword>
<dbReference type="GO" id="GO:0000149">
    <property type="term" value="F:SNARE binding"/>
    <property type="evidence" value="ECO:0007669"/>
    <property type="project" value="TreeGrafter"/>
</dbReference>
<keyword evidence="2" id="KW-0813">Transport</keyword>
<comment type="caution">
    <text evidence="10">The sequence shown here is derived from an EMBL/GenBank/DDBJ whole genome shotgun (WGS) entry which is preliminary data.</text>
</comment>
<dbReference type="OrthoDB" id="430637at2759"/>
<dbReference type="GO" id="GO:0005789">
    <property type="term" value="C:endoplasmic reticulum membrane"/>
    <property type="evidence" value="ECO:0007669"/>
    <property type="project" value="TreeGrafter"/>
</dbReference>
<comment type="subcellular location">
    <subcellularLocation>
        <location evidence="1">Membrane</location>
        <topology evidence="1">Single-pass type IV membrane protein</topology>
    </subcellularLocation>
</comment>
<evidence type="ECO:0000256" key="6">
    <source>
        <dbReference type="ARBA" id="ARBA00023136"/>
    </source>
</evidence>
<dbReference type="GO" id="GO:0006906">
    <property type="term" value="P:vesicle fusion"/>
    <property type="evidence" value="ECO:0007669"/>
    <property type="project" value="TreeGrafter"/>
</dbReference>
<accession>A0A2R5GFL2</accession>
<keyword evidence="7" id="KW-0175">Coiled coil</keyword>
<dbReference type="Proteomes" id="UP000241890">
    <property type="component" value="Unassembled WGS sequence"/>
</dbReference>
<evidence type="ECO:0000256" key="5">
    <source>
        <dbReference type="ARBA" id="ARBA00022989"/>
    </source>
</evidence>
<dbReference type="InParanoid" id="A0A2R5GFL2"/>
<name>A0A2R5GFL2_9STRA</name>
<sequence length="232" mass="25990">MDDIEYADEDLSSNLRELEDGLSALKTMSGDQKLREVQRLEGMVKGVNASRRLYMMALRSLEGDATRPYQVKLDAYDRQLEAVKTELKWARKDAEGSEARAALFGDRADRAERGEANAPPEISRDDMLRAAHDTQDETGRALDRIKKTAGEMNETADNITENLAQQKEQLHNINEGLIQVQTELDLAKAIMTSFVKRVMTDKLIIIFVVLIILAFCGLGVYLGVRDKVGTQT</sequence>
<dbReference type="PANTHER" id="PTHR21230:SF79">
    <property type="entry name" value="T-SNARE COILED-COIL HOMOLOGY DOMAIN-CONTAINING PROTEIN"/>
    <property type="match status" value="1"/>
</dbReference>
<keyword evidence="3 8" id="KW-0812">Transmembrane</keyword>
<dbReference type="GO" id="GO:0031902">
    <property type="term" value="C:late endosome membrane"/>
    <property type="evidence" value="ECO:0007669"/>
    <property type="project" value="TreeGrafter"/>
</dbReference>
<proteinExistence type="predicted"/>
<keyword evidence="11" id="KW-1185">Reference proteome</keyword>
<dbReference type="PROSITE" id="PS50192">
    <property type="entry name" value="T_SNARE"/>
    <property type="match status" value="1"/>
</dbReference>
<feature type="coiled-coil region" evidence="7">
    <location>
        <begin position="142"/>
        <end position="176"/>
    </location>
</feature>
<dbReference type="GO" id="GO:0012507">
    <property type="term" value="C:ER to Golgi transport vesicle membrane"/>
    <property type="evidence" value="ECO:0007669"/>
    <property type="project" value="TreeGrafter"/>
</dbReference>
<reference evidence="10 11" key="1">
    <citation type="submission" date="2017-12" db="EMBL/GenBank/DDBJ databases">
        <title>Sequencing, de novo assembly and annotation of complete genome of a new Thraustochytrid species, strain FCC1311.</title>
        <authorList>
            <person name="Sedici K."/>
            <person name="Godart F."/>
            <person name="Aiese Cigliano R."/>
            <person name="Sanseverino W."/>
            <person name="Barakat M."/>
            <person name="Ortet P."/>
            <person name="Marechal E."/>
            <person name="Cagnac O."/>
            <person name="Amato A."/>
        </authorList>
    </citation>
    <scope>NUCLEOTIDE SEQUENCE [LARGE SCALE GENOMIC DNA]</scope>
</reference>
<evidence type="ECO:0000256" key="2">
    <source>
        <dbReference type="ARBA" id="ARBA00022448"/>
    </source>
</evidence>
<keyword evidence="5 8" id="KW-1133">Transmembrane helix</keyword>
<dbReference type="AlphaFoldDB" id="A0A2R5GFL2"/>
<evidence type="ECO:0000313" key="11">
    <source>
        <dbReference type="Proteomes" id="UP000241890"/>
    </source>
</evidence>
<gene>
    <name evidence="10" type="ORF">FCC1311_028552</name>
</gene>
<dbReference type="GO" id="GO:0005794">
    <property type="term" value="C:Golgi apparatus"/>
    <property type="evidence" value="ECO:0007669"/>
    <property type="project" value="TreeGrafter"/>
</dbReference>
<dbReference type="GO" id="GO:0005484">
    <property type="term" value="F:SNAP receptor activity"/>
    <property type="evidence" value="ECO:0007669"/>
    <property type="project" value="TreeGrafter"/>
</dbReference>
<dbReference type="Gene3D" id="1.20.5.110">
    <property type="match status" value="1"/>
</dbReference>
<evidence type="ECO:0000313" key="10">
    <source>
        <dbReference type="EMBL" id="GBG26634.1"/>
    </source>
</evidence>
<evidence type="ECO:0000256" key="1">
    <source>
        <dbReference type="ARBA" id="ARBA00004211"/>
    </source>
</evidence>
<dbReference type="PANTHER" id="PTHR21230">
    <property type="entry name" value="VESICLE TRANSPORT V-SNARE PROTEIN VTI1-RELATED"/>
    <property type="match status" value="1"/>
</dbReference>
<evidence type="ECO:0000256" key="3">
    <source>
        <dbReference type="ARBA" id="ARBA00022692"/>
    </source>
</evidence>
<organism evidence="10 11">
    <name type="scientific">Hondaea fermentalgiana</name>
    <dbReference type="NCBI Taxonomy" id="2315210"/>
    <lineage>
        <taxon>Eukaryota</taxon>
        <taxon>Sar</taxon>
        <taxon>Stramenopiles</taxon>
        <taxon>Bigyra</taxon>
        <taxon>Labyrinthulomycetes</taxon>
        <taxon>Thraustochytrida</taxon>
        <taxon>Thraustochytriidae</taxon>
        <taxon>Hondaea</taxon>
    </lineage>
</organism>
<evidence type="ECO:0000256" key="8">
    <source>
        <dbReference type="SAM" id="Phobius"/>
    </source>
</evidence>
<dbReference type="GO" id="GO:0015031">
    <property type="term" value="P:protein transport"/>
    <property type="evidence" value="ECO:0007669"/>
    <property type="project" value="UniProtKB-KW"/>
</dbReference>
<protein>
    <recommendedName>
        <fullName evidence="9">t-SNARE coiled-coil homology domain-containing protein</fullName>
    </recommendedName>
</protein>
<feature type="transmembrane region" description="Helical" evidence="8">
    <location>
        <begin position="203"/>
        <end position="224"/>
    </location>
</feature>
<evidence type="ECO:0000256" key="7">
    <source>
        <dbReference type="SAM" id="Coils"/>
    </source>
</evidence>
<dbReference type="SUPFAM" id="SSF58038">
    <property type="entry name" value="SNARE fusion complex"/>
    <property type="match status" value="1"/>
</dbReference>
<dbReference type="EMBL" id="BEYU01000022">
    <property type="protein sequence ID" value="GBG26634.1"/>
    <property type="molecule type" value="Genomic_DNA"/>
</dbReference>
<dbReference type="GO" id="GO:0031201">
    <property type="term" value="C:SNARE complex"/>
    <property type="evidence" value="ECO:0007669"/>
    <property type="project" value="TreeGrafter"/>
</dbReference>
<feature type="domain" description="T-SNARE coiled-coil homology" evidence="9">
    <location>
        <begin position="132"/>
        <end position="194"/>
    </location>
</feature>